<protein>
    <submittedName>
        <fullName evidence="2">N-ATPase, AtpR subunit</fullName>
    </submittedName>
</protein>
<keyword evidence="1" id="KW-1133">Transmembrane helix</keyword>
<accession>U7QR30</accession>
<dbReference type="Pfam" id="PF12966">
    <property type="entry name" value="AtpR"/>
    <property type="match status" value="1"/>
</dbReference>
<feature type="transmembrane region" description="Helical" evidence="1">
    <location>
        <begin position="66"/>
        <end position="82"/>
    </location>
</feature>
<dbReference type="NCBIfam" id="TIGR03165">
    <property type="entry name" value="F1F0_chp_2"/>
    <property type="match status" value="1"/>
</dbReference>
<feature type="transmembrane region" description="Helical" evidence="1">
    <location>
        <begin position="40"/>
        <end position="60"/>
    </location>
</feature>
<name>U7QR30_9CYAN</name>
<dbReference type="Proteomes" id="UP000017127">
    <property type="component" value="Unassembled WGS sequence"/>
</dbReference>
<feature type="transmembrane region" description="Helical" evidence="1">
    <location>
        <begin position="6"/>
        <end position="28"/>
    </location>
</feature>
<keyword evidence="1" id="KW-0472">Membrane</keyword>
<dbReference type="InterPro" id="IPR017581">
    <property type="entry name" value="AtpR-like"/>
</dbReference>
<comment type="caution">
    <text evidence="2">The sequence shown here is derived from an EMBL/GenBank/DDBJ whole genome shotgun (WGS) entry which is preliminary data.</text>
</comment>
<evidence type="ECO:0000313" key="3">
    <source>
        <dbReference type="Proteomes" id="UP000017127"/>
    </source>
</evidence>
<proteinExistence type="predicted"/>
<evidence type="ECO:0000313" key="2">
    <source>
        <dbReference type="EMBL" id="ERT09570.1"/>
    </source>
</evidence>
<dbReference type="RefSeq" id="WP_023064070.1">
    <property type="nucleotide sequence ID" value="NZ_AUZM01000002.1"/>
</dbReference>
<dbReference type="OrthoDB" id="467414at2"/>
<sequence length="95" mass="10802">MNTWDIILAGLGGIVLGTFYFTSLWITVQQLPTTLWPLRLTIGSLLGRMGIVLLGFYLIIDGEWQRALIGLVGFLVARTLLIRRWQPNNKIKFDL</sequence>
<reference evidence="2 3" key="1">
    <citation type="journal article" date="2013" name="Front. Microbiol.">
        <title>Comparative genomic analyses of the cyanobacterium, Lyngbya aestuarii BL J, a powerful hydrogen producer.</title>
        <authorList>
            <person name="Kothari A."/>
            <person name="Vaughn M."/>
            <person name="Garcia-Pichel F."/>
        </authorList>
    </citation>
    <scope>NUCLEOTIDE SEQUENCE [LARGE SCALE GENOMIC DNA]</scope>
    <source>
        <strain evidence="2 3">BL J</strain>
    </source>
</reference>
<keyword evidence="3" id="KW-1185">Reference proteome</keyword>
<dbReference type="AlphaFoldDB" id="U7QR30"/>
<gene>
    <name evidence="2" type="ORF">M595_0389</name>
</gene>
<dbReference type="EMBL" id="AUZM01000002">
    <property type="protein sequence ID" value="ERT09570.1"/>
    <property type="molecule type" value="Genomic_DNA"/>
</dbReference>
<evidence type="ECO:0000256" key="1">
    <source>
        <dbReference type="SAM" id="Phobius"/>
    </source>
</evidence>
<organism evidence="2 3">
    <name type="scientific">Lyngbya aestuarii BL J</name>
    <dbReference type="NCBI Taxonomy" id="1348334"/>
    <lineage>
        <taxon>Bacteria</taxon>
        <taxon>Bacillati</taxon>
        <taxon>Cyanobacteriota</taxon>
        <taxon>Cyanophyceae</taxon>
        <taxon>Oscillatoriophycideae</taxon>
        <taxon>Oscillatoriales</taxon>
        <taxon>Microcoleaceae</taxon>
        <taxon>Lyngbya</taxon>
    </lineage>
</organism>
<keyword evidence="1" id="KW-0812">Transmembrane</keyword>